<accession>A0ABM5V1G7</accession>
<dbReference type="InterPro" id="IPR036937">
    <property type="entry name" value="Adhesion_dom_fimbrial_sf"/>
</dbReference>
<dbReference type="Proteomes" id="UP000063429">
    <property type="component" value="Chromosome"/>
</dbReference>
<evidence type="ECO:0000313" key="2">
    <source>
        <dbReference type="EMBL" id="AKZ63398.1"/>
    </source>
</evidence>
<keyword evidence="1" id="KW-0732">Signal</keyword>
<reference evidence="3" key="1">
    <citation type="journal article" date="2015" name="Genome Announc.">
        <title>Complete Genome Sequence of Herbaspirillum hiltneri N3 (DSM 17495), Isolated from Surface-Sterilized Wheat Roots.</title>
        <authorList>
            <person name="Guizelini D."/>
            <person name="Saizaki P.M."/>
            <person name="Coimbra N.A."/>
            <person name="Weiss V.A."/>
            <person name="Faoro H."/>
            <person name="Sfeir M.Z."/>
            <person name="Baura V.A."/>
            <person name="Monteiro R.A."/>
            <person name="Chubatsu L.S."/>
            <person name="Souza E.M."/>
            <person name="Cruz L.M."/>
            <person name="Pedrosa F.O."/>
            <person name="Raittz R.T."/>
            <person name="Marchaukoski J.N."/>
            <person name="Steffens M.B."/>
        </authorList>
    </citation>
    <scope>NUCLEOTIDE SEQUENCE [LARGE SCALE GENOMIC DNA]</scope>
    <source>
        <strain evidence="3">N3</strain>
    </source>
</reference>
<dbReference type="InterPro" id="IPR050263">
    <property type="entry name" value="Bact_Fimbrial_Adh_Pro"/>
</dbReference>
<name>A0ABM5V1G7_9BURK</name>
<dbReference type="InterPro" id="IPR008966">
    <property type="entry name" value="Adhesion_dom_sf"/>
</dbReference>
<dbReference type="Gene3D" id="2.60.40.1090">
    <property type="entry name" value="Fimbrial-type adhesion domain"/>
    <property type="match status" value="1"/>
</dbReference>
<proteinExistence type="predicted"/>
<dbReference type="PANTHER" id="PTHR33420:SF3">
    <property type="entry name" value="FIMBRIAL SUBUNIT ELFA"/>
    <property type="match status" value="1"/>
</dbReference>
<keyword evidence="3" id="KW-1185">Reference proteome</keyword>
<evidence type="ECO:0000313" key="3">
    <source>
        <dbReference type="Proteomes" id="UP000063429"/>
    </source>
</evidence>
<dbReference type="PANTHER" id="PTHR33420">
    <property type="entry name" value="FIMBRIAL SUBUNIT ELFA-RELATED"/>
    <property type="match status" value="1"/>
</dbReference>
<dbReference type="SUPFAM" id="SSF49401">
    <property type="entry name" value="Bacterial adhesins"/>
    <property type="match status" value="1"/>
</dbReference>
<gene>
    <name evidence="2" type="ORF">F506_12605</name>
</gene>
<sequence length="159" mass="16659">MYTGGATGNVTVPTCATPDVVIPMGNTNFSTFNGTGTMNDRWNNTTFNVNNCPVGLTQVSIKFNTPLAGWLDQDNGVFKLNNPTSSTTAQGIGIQMSFGANNTPVVYNTAQPLSGYEAIKTTGGSFSVPIGARYVKPASTTRLVAGQANGAVVFVMSYE</sequence>
<evidence type="ECO:0000256" key="1">
    <source>
        <dbReference type="ARBA" id="ARBA00022729"/>
    </source>
</evidence>
<dbReference type="EMBL" id="CP011409">
    <property type="protein sequence ID" value="AKZ63398.1"/>
    <property type="molecule type" value="Genomic_DNA"/>
</dbReference>
<organism evidence="2 3">
    <name type="scientific">Herbaspirillum hiltneri N3</name>
    <dbReference type="NCBI Taxonomy" id="1262470"/>
    <lineage>
        <taxon>Bacteria</taxon>
        <taxon>Pseudomonadati</taxon>
        <taxon>Pseudomonadota</taxon>
        <taxon>Betaproteobacteria</taxon>
        <taxon>Burkholderiales</taxon>
        <taxon>Oxalobacteraceae</taxon>
        <taxon>Herbaspirillum</taxon>
    </lineage>
</organism>
<protein>
    <submittedName>
        <fullName evidence="2">Uncharacterized protein</fullName>
    </submittedName>
</protein>